<evidence type="ECO:0000259" key="1">
    <source>
        <dbReference type="PROSITE" id="PS51729"/>
    </source>
</evidence>
<keyword evidence="2" id="KW-0808">Transferase</keyword>
<dbReference type="PANTHER" id="PTHR31435">
    <property type="entry name" value="PROTEIN NATD1"/>
    <property type="match status" value="1"/>
</dbReference>
<dbReference type="InterPro" id="IPR045057">
    <property type="entry name" value="Gcn5-rel_NAT"/>
</dbReference>
<accession>A0A255H491</accession>
<dbReference type="InterPro" id="IPR016181">
    <property type="entry name" value="Acyl_CoA_acyltransferase"/>
</dbReference>
<name>A0A255H491_9ACTN</name>
<dbReference type="PANTHER" id="PTHR31435:SF10">
    <property type="entry name" value="BSR4717 PROTEIN"/>
    <property type="match status" value="1"/>
</dbReference>
<dbReference type="OrthoDB" id="5405911at2"/>
<gene>
    <name evidence="2" type="ORF">CGZ93_09685</name>
</gene>
<proteinExistence type="predicted"/>
<dbReference type="PROSITE" id="PS51729">
    <property type="entry name" value="GNAT_YJDJ"/>
    <property type="match status" value="1"/>
</dbReference>
<dbReference type="GO" id="GO:0016740">
    <property type="term" value="F:transferase activity"/>
    <property type="evidence" value="ECO:0007669"/>
    <property type="project" value="UniProtKB-KW"/>
</dbReference>
<comment type="caution">
    <text evidence="2">The sequence shown here is derived from an EMBL/GenBank/DDBJ whole genome shotgun (WGS) entry which is preliminary data.</text>
</comment>
<organism evidence="2 3">
    <name type="scientific">Enemella dayhoffiae</name>
    <dbReference type="NCBI Taxonomy" id="2016507"/>
    <lineage>
        <taxon>Bacteria</taxon>
        <taxon>Bacillati</taxon>
        <taxon>Actinomycetota</taxon>
        <taxon>Actinomycetes</taxon>
        <taxon>Propionibacteriales</taxon>
        <taxon>Propionibacteriaceae</taxon>
        <taxon>Enemella</taxon>
    </lineage>
</organism>
<evidence type="ECO:0000313" key="3">
    <source>
        <dbReference type="Proteomes" id="UP000216311"/>
    </source>
</evidence>
<dbReference type="Pfam" id="PF14542">
    <property type="entry name" value="Acetyltransf_CG"/>
    <property type="match status" value="1"/>
</dbReference>
<sequence length="92" mass="10620">MLDFHHDEQAHQYQVSQDGQRVGLIDYRLADQVATFTHTETDLSVQGQGIAGKLTQFALDDVRSRGWRLVPRCPYTRSFVERHQEYADLLAD</sequence>
<keyword evidence="3" id="KW-1185">Reference proteome</keyword>
<protein>
    <submittedName>
        <fullName evidence="2">GNAT family N-acetyltransferase</fullName>
    </submittedName>
</protein>
<dbReference type="AlphaFoldDB" id="A0A255H491"/>
<dbReference type="Gene3D" id="3.40.630.30">
    <property type="match status" value="1"/>
</dbReference>
<dbReference type="SUPFAM" id="SSF55729">
    <property type="entry name" value="Acyl-CoA N-acyltransferases (Nat)"/>
    <property type="match status" value="1"/>
</dbReference>
<dbReference type="InterPro" id="IPR031165">
    <property type="entry name" value="GNAT_YJDJ"/>
</dbReference>
<dbReference type="Proteomes" id="UP000216311">
    <property type="component" value="Unassembled WGS sequence"/>
</dbReference>
<feature type="domain" description="N-acetyltransferase" evidence="1">
    <location>
        <begin position="5"/>
        <end position="91"/>
    </location>
</feature>
<reference evidence="2 3" key="1">
    <citation type="submission" date="2017-07" db="EMBL/GenBank/DDBJ databases">
        <title>Draft whole genome sequences of clinical Proprionibacteriaceae strains.</title>
        <authorList>
            <person name="Bernier A.-M."/>
            <person name="Bernard K."/>
            <person name="Domingo M.-C."/>
        </authorList>
    </citation>
    <scope>NUCLEOTIDE SEQUENCE [LARGE SCALE GENOMIC DNA]</scope>
    <source>
        <strain evidence="2 3">NML 130396</strain>
    </source>
</reference>
<evidence type="ECO:0000313" key="2">
    <source>
        <dbReference type="EMBL" id="OYO22156.1"/>
    </source>
</evidence>
<dbReference type="EMBL" id="NMVQ01000012">
    <property type="protein sequence ID" value="OYO22156.1"/>
    <property type="molecule type" value="Genomic_DNA"/>
</dbReference>
<dbReference type="RefSeq" id="WP_094363901.1">
    <property type="nucleotide sequence ID" value="NZ_NMVQ01000012.1"/>
</dbReference>